<sequence>MLELRHLKKYFHVGNTTTKALDDVSLSFRDKEFVSILGPSGSGKTTMLNIIGGLDKYDSGDLLIKNKSTKNFKDTDWDAYRNNSVGFIFQSYNLIGHLSILDNVELGMTLSGVSSEERTQKAKDALTRVGLGEHIGKKIAQLSGGQMQRVAIARAIANDPEILLADEPTGALDSQTSVQIMNLIKEISKDRLVIMVTHDEELAKDYSDRIVRFADGKIQDDTNPYDDSNRNQQFNLKRTKMSWWTALKLSFTNLKTKKGRTLLTAFASSIGIISIAIVLGLSNGFRIQIGQTQGETLSKFPITISQVATQTSVGSSITKDKSDTSKSENINYVIAQQDQSEAATHANKIDSNYLDYLTKINPNDSNNISYNRATGMNLLREVNGKIQSVKFSTQSDNGSNMSQQMSAMTGMGVSVFPEQLDQSKGNFLKDNYQLVNGEYPSNPTDVVLIVDKDNKTNINALKNLGFDVSNDQKLDYNQIIGTNIKLVNNNNYYQQLPTGNFMPTQDLTTAYNNSQNREVKVVGILKSNENSRTTALAPGIAYSDKLAQEIIQDNANSEIVKAQKESDNNVLTGQPITSDMAKTQTLAFLGGNDIPTSILIYTDNFKNKENVLTYLNRYNEGKSDEDKIIYTDMAGTVSSLTGGLMDGITYVLVAFAGISLVTSMIMIGILTYTSVIERTKEIGVLKALGARKSDITHVFDAETFILGLGSGVLGVGIGYLALFPINALLYQITNMENVANLNPVHAIILIIISTALTMLGGHIPSKMASKKDASTALRSE</sequence>
<dbReference type="GO" id="GO:0022857">
    <property type="term" value="F:transmembrane transporter activity"/>
    <property type="evidence" value="ECO:0007669"/>
    <property type="project" value="UniProtKB-ARBA"/>
</dbReference>
<dbReference type="AlphaFoldDB" id="A0A0R2DU85"/>
<dbReference type="SMART" id="SM00382">
    <property type="entry name" value="AAA"/>
    <property type="match status" value="1"/>
</dbReference>
<evidence type="ECO:0000259" key="12">
    <source>
        <dbReference type="PROSITE" id="PS50893"/>
    </source>
</evidence>
<dbReference type="GO" id="GO:0006865">
    <property type="term" value="P:amino acid transport"/>
    <property type="evidence" value="ECO:0007669"/>
    <property type="project" value="UniProtKB-KW"/>
</dbReference>
<comment type="similarity">
    <text evidence="10">Belongs to the ABC transporter superfamily. Macrolide exporter (TC 3.A.1.122) family.</text>
</comment>
<name>A0A0R2DU85_9LACO</name>
<evidence type="ECO:0000256" key="7">
    <source>
        <dbReference type="ARBA" id="ARBA00022970"/>
    </source>
</evidence>
<dbReference type="PROSITE" id="PS50893">
    <property type="entry name" value="ABC_TRANSPORTER_2"/>
    <property type="match status" value="1"/>
</dbReference>
<evidence type="ECO:0000256" key="2">
    <source>
        <dbReference type="ARBA" id="ARBA00022448"/>
    </source>
</evidence>
<reference evidence="13 14" key="1">
    <citation type="journal article" date="2015" name="Genome Announc.">
        <title>Expanding the biotechnology potential of lactobacilli through comparative genomics of 213 strains and associated genera.</title>
        <authorList>
            <person name="Sun Z."/>
            <person name="Harris H.M."/>
            <person name="McCann A."/>
            <person name="Guo C."/>
            <person name="Argimon S."/>
            <person name="Zhang W."/>
            <person name="Yang X."/>
            <person name="Jeffery I.B."/>
            <person name="Cooney J.C."/>
            <person name="Kagawa T.F."/>
            <person name="Liu W."/>
            <person name="Song Y."/>
            <person name="Salvetti E."/>
            <person name="Wrobel A."/>
            <person name="Rasinkangas P."/>
            <person name="Parkhill J."/>
            <person name="Rea M.C."/>
            <person name="O'Sullivan O."/>
            <person name="Ritari J."/>
            <person name="Douillard F.P."/>
            <person name="Paul Ross R."/>
            <person name="Yang R."/>
            <person name="Briner A.E."/>
            <person name="Felis G.E."/>
            <person name="de Vos W.M."/>
            <person name="Barrangou R."/>
            <person name="Klaenhammer T.R."/>
            <person name="Caufield P.W."/>
            <person name="Cui Y."/>
            <person name="Zhang H."/>
            <person name="O'Toole P.W."/>
        </authorList>
    </citation>
    <scope>NUCLEOTIDE SEQUENCE [LARGE SCALE GENOMIC DNA]</scope>
    <source>
        <strain evidence="13 14">DSM 23037</strain>
    </source>
</reference>
<dbReference type="PATRIC" id="fig|1423744.4.peg.477"/>
<dbReference type="Proteomes" id="UP000051378">
    <property type="component" value="Unassembled WGS sequence"/>
</dbReference>
<dbReference type="Pfam" id="PF00005">
    <property type="entry name" value="ABC_tran"/>
    <property type="match status" value="1"/>
</dbReference>
<keyword evidence="4 11" id="KW-0812">Transmembrane</keyword>
<accession>A0A0R2DU85</accession>
<dbReference type="InterPro" id="IPR027417">
    <property type="entry name" value="P-loop_NTPase"/>
</dbReference>
<dbReference type="EMBL" id="AYZL01000018">
    <property type="protein sequence ID" value="KRN04092.1"/>
    <property type="molecule type" value="Genomic_DNA"/>
</dbReference>
<organism evidence="13 14">
    <name type="scientific">Holzapfeliella floricola DSM 23037 = JCM 16512</name>
    <dbReference type="NCBI Taxonomy" id="1423744"/>
    <lineage>
        <taxon>Bacteria</taxon>
        <taxon>Bacillati</taxon>
        <taxon>Bacillota</taxon>
        <taxon>Bacilli</taxon>
        <taxon>Lactobacillales</taxon>
        <taxon>Lactobacillaceae</taxon>
        <taxon>Holzapfeliella</taxon>
    </lineage>
</organism>
<keyword evidence="8 11" id="KW-1133">Transmembrane helix</keyword>
<evidence type="ECO:0000313" key="13">
    <source>
        <dbReference type="EMBL" id="KRN04092.1"/>
    </source>
</evidence>
<feature type="transmembrane region" description="Helical" evidence="11">
    <location>
        <begin position="701"/>
        <end position="723"/>
    </location>
</feature>
<dbReference type="OrthoDB" id="2079174at2"/>
<dbReference type="GO" id="GO:0005886">
    <property type="term" value="C:plasma membrane"/>
    <property type="evidence" value="ECO:0007669"/>
    <property type="project" value="UniProtKB-SubCell"/>
</dbReference>
<protein>
    <submittedName>
        <fullName evidence="13">ABC transporter, ATP-binding permease protein</fullName>
    </submittedName>
</protein>
<comment type="caution">
    <text evidence="13">The sequence shown here is derived from an EMBL/GenBank/DDBJ whole genome shotgun (WGS) entry which is preliminary data.</text>
</comment>
<dbReference type="PANTHER" id="PTHR42798">
    <property type="entry name" value="LIPOPROTEIN-RELEASING SYSTEM ATP-BINDING PROTEIN LOLD"/>
    <property type="match status" value="1"/>
</dbReference>
<evidence type="ECO:0000256" key="3">
    <source>
        <dbReference type="ARBA" id="ARBA00022475"/>
    </source>
</evidence>
<dbReference type="InterPro" id="IPR003838">
    <property type="entry name" value="ABC3_permease_C"/>
</dbReference>
<dbReference type="InterPro" id="IPR003439">
    <property type="entry name" value="ABC_transporter-like_ATP-bd"/>
</dbReference>
<dbReference type="InterPro" id="IPR017911">
    <property type="entry name" value="MacB-like_ATP-bd"/>
</dbReference>
<dbReference type="STRING" id="1423744.FC86_GL000464"/>
<dbReference type="SUPFAM" id="SSF52540">
    <property type="entry name" value="P-loop containing nucleoside triphosphate hydrolases"/>
    <property type="match status" value="1"/>
</dbReference>
<dbReference type="InterPro" id="IPR003593">
    <property type="entry name" value="AAA+_ATPase"/>
</dbReference>
<keyword evidence="9 11" id="KW-0472">Membrane</keyword>
<dbReference type="GO" id="GO:0098796">
    <property type="term" value="C:membrane protein complex"/>
    <property type="evidence" value="ECO:0007669"/>
    <property type="project" value="UniProtKB-ARBA"/>
</dbReference>
<dbReference type="InterPro" id="IPR017871">
    <property type="entry name" value="ABC_transporter-like_CS"/>
</dbReference>
<comment type="subcellular location">
    <subcellularLocation>
        <location evidence="1">Cell inner membrane</location>
        <topology evidence="1">Multi-pass membrane protein</topology>
    </subcellularLocation>
</comment>
<feature type="transmembrane region" description="Helical" evidence="11">
    <location>
        <begin position="648"/>
        <end position="672"/>
    </location>
</feature>
<evidence type="ECO:0000256" key="10">
    <source>
        <dbReference type="ARBA" id="ARBA00038388"/>
    </source>
</evidence>
<proteinExistence type="inferred from homology"/>
<keyword evidence="5" id="KW-0547">Nucleotide-binding</keyword>
<feature type="transmembrane region" description="Helical" evidence="11">
    <location>
        <begin position="743"/>
        <end position="761"/>
    </location>
</feature>
<dbReference type="GO" id="GO:0016887">
    <property type="term" value="F:ATP hydrolysis activity"/>
    <property type="evidence" value="ECO:0007669"/>
    <property type="project" value="InterPro"/>
</dbReference>
<feature type="domain" description="ABC transporter" evidence="12">
    <location>
        <begin position="2"/>
        <end position="240"/>
    </location>
</feature>
<dbReference type="Pfam" id="PF02687">
    <property type="entry name" value="FtsX"/>
    <property type="match status" value="1"/>
</dbReference>
<evidence type="ECO:0000256" key="5">
    <source>
        <dbReference type="ARBA" id="ARBA00022741"/>
    </source>
</evidence>
<keyword evidence="6 13" id="KW-0067">ATP-binding</keyword>
<keyword evidence="14" id="KW-1185">Reference proteome</keyword>
<evidence type="ECO:0000256" key="4">
    <source>
        <dbReference type="ARBA" id="ARBA00022692"/>
    </source>
</evidence>
<evidence type="ECO:0000313" key="14">
    <source>
        <dbReference type="Proteomes" id="UP000051378"/>
    </source>
</evidence>
<dbReference type="RefSeq" id="WP_056974698.1">
    <property type="nucleotide sequence ID" value="NZ_AYZL01000018.1"/>
</dbReference>
<evidence type="ECO:0000256" key="6">
    <source>
        <dbReference type="ARBA" id="ARBA00022840"/>
    </source>
</evidence>
<gene>
    <name evidence="13" type="ORF">FC86_GL000464</name>
</gene>
<keyword evidence="7" id="KW-0029">Amino-acid transport</keyword>
<evidence type="ECO:0000256" key="1">
    <source>
        <dbReference type="ARBA" id="ARBA00004429"/>
    </source>
</evidence>
<keyword evidence="2" id="KW-0813">Transport</keyword>
<dbReference type="PANTHER" id="PTHR42798:SF6">
    <property type="entry name" value="CELL DIVISION ATP-BINDING PROTEIN FTSE"/>
    <property type="match status" value="1"/>
</dbReference>
<evidence type="ECO:0000256" key="9">
    <source>
        <dbReference type="ARBA" id="ARBA00023136"/>
    </source>
</evidence>
<dbReference type="GO" id="GO:0005524">
    <property type="term" value="F:ATP binding"/>
    <property type="evidence" value="ECO:0007669"/>
    <property type="project" value="UniProtKB-KW"/>
</dbReference>
<dbReference type="Gene3D" id="3.40.50.300">
    <property type="entry name" value="P-loop containing nucleotide triphosphate hydrolases"/>
    <property type="match status" value="1"/>
</dbReference>
<dbReference type="PROSITE" id="PS00211">
    <property type="entry name" value="ABC_TRANSPORTER_1"/>
    <property type="match status" value="1"/>
</dbReference>
<dbReference type="CDD" id="cd03255">
    <property type="entry name" value="ABC_MJ0796_LolCDE_FtsE"/>
    <property type="match status" value="1"/>
</dbReference>
<keyword evidence="3" id="KW-1003">Cell membrane</keyword>
<evidence type="ECO:0000256" key="11">
    <source>
        <dbReference type="SAM" id="Phobius"/>
    </source>
</evidence>
<feature type="transmembrane region" description="Helical" evidence="11">
    <location>
        <begin position="262"/>
        <end position="281"/>
    </location>
</feature>
<evidence type="ECO:0000256" key="8">
    <source>
        <dbReference type="ARBA" id="ARBA00022989"/>
    </source>
</evidence>
<dbReference type="FunFam" id="3.40.50.300:FF:000032">
    <property type="entry name" value="Export ABC transporter ATP-binding protein"/>
    <property type="match status" value="1"/>
</dbReference>